<evidence type="ECO:0000313" key="1">
    <source>
        <dbReference type="EMBL" id="EOX95368.1"/>
    </source>
</evidence>
<gene>
    <name evidence="1" type="ORF">TCM_004882</name>
</gene>
<sequence>MDCNSKLTKDDATELIQDAISYRKLVGSLLYLTFTRPHISFVMQCLSQFMDKPRVTHLQAAYRVLRYLKSTPSQGVLLPTKSNLQLQVYTNSDWAGCKDSRKSISGFGVFLGNSIIN</sequence>
<organism evidence="1 2">
    <name type="scientific">Theobroma cacao</name>
    <name type="common">Cacao</name>
    <name type="synonym">Cocoa</name>
    <dbReference type="NCBI Taxonomy" id="3641"/>
    <lineage>
        <taxon>Eukaryota</taxon>
        <taxon>Viridiplantae</taxon>
        <taxon>Streptophyta</taxon>
        <taxon>Embryophyta</taxon>
        <taxon>Tracheophyta</taxon>
        <taxon>Spermatophyta</taxon>
        <taxon>Magnoliopsida</taxon>
        <taxon>eudicotyledons</taxon>
        <taxon>Gunneridae</taxon>
        <taxon>Pentapetalae</taxon>
        <taxon>rosids</taxon>
        <taxon>malvids</taxon>
        <taxon>Malvales</taxon>
        <taxon>Malvaceae</taxon>
        <taxon>Byttnerioideae</taxon>
        <taxon>Theobroma</taxon>
    </lineage>
</organism>
<reference evidence="1 2" key="1">
    <citation type="journal article" date="2013" name="Genome Biol.">
        <title>The genome sequence of the most widely cultivated cacao type and its use to identify candidate genes regulating pod color.</title>
        <authorList>
            <person name="Motamayor J.C."/>
            <person name="Mockaitis K."/>
            <person name="Schmutz J."/>
            <person name="Haiminen N."/>
            <person name="Iii D.L."/>
            <person name="Cornejo O."/>
            <person name="Findley S.D."/>
            <person name="Zheng P."/>
            <person name="Utro F."/>
            <person name="Royaert S."/>
            <person name="Saski C."/>
            <person name="Jenkins J."/>
            <person name="Podicheti R."/>
            <person name="Zhao M."/>
            <person name="Scheffler B.E."/>
            <person name="Stack J.C."/>
            <person name="Feltus F.A."/>
            <person name="Mustiga G.M."/>
            <person name="Amores F."/>
            <person name="Phillips W."/>
            <person name="Marelli J.P."/>
            <person name="May G.D."/>
            <person name="Shapiro H."/>
            <person name="Ma J."/>
            <person name="Bustamante C.D."/>
            <person name="Schnell R.J."/>
            <person name="Main D."/>
            <person name="Gilbert D."/>
            <person name="Parida L."/>
            <person name="Kuhn D.N."/>
        </authorList>
    </citation>
    <scope>NUCLEOTIDE SEQUENCE [LARGE SCALE GENOMIC DNA]</scope>
    <source>
        <strain evidence="2">cv. Matina 1-6</strain>
    </source>
</reference>
<dbReference type="OMA" id="DWARDID"/>
<dbReference type="InterPro" id="IPR043502">
    <property type="entry name" value="DNA/RNA_pol_sf"/>
</dbReference>
<protein>
    <submittedName>
        <fullName evidence="1">Cysteine-rich RLK (RECEPTOR-like protein kinase) 8, putative</fullName>
    </submittedName>
</protein>
<accession>A0A061DZC0</accession>
<dbReference type="EMBL" id="CM001879">
    <property type="protein sequence ID" value="EOX95368.1"/>
    <property type="molecule type" value="Genomic_DNA"/>
</dbReference>
<dbReference type="GO" id="GO:0016301">
    <property type="term" value="F:kinase activity"/>
    <property type="evidence" value="ECO:0007669"/>
    <property type="project" value="UniProtKB-KW"/>
</dbReference>
<dbReference type="eggNOG" id="KOG0017">
    <property type="taxonomic scope" value="Eukaryota"/>
</dbReference>
<name>A0A061DZC0_THECC</name>
<dbReference type="PANTHER" id="PTHR11439">
    <property type="entry name" value="GAG-POL-RELATED RETROTRANSPOSON"/>
    <property type="match status" value="1"/>
</dbReference>
<keyword evidence="1" id="KW-0418">Kinase</keyword>
<keyword evidence="1" id="KW-0808">Transferase</keyword>
<dbReference type="HOGENOM" id="CLU_001650_8_3_1"/>
<proteinExistence type="predicted"/>
<dbReference type="STRING" id="3641.A0A061DZC0"/>
<dbReference type="PANTHER" id="PTHR11439:SF498">
    <property type="entry name" value="DNAK FAMILY PROTEIN"/>
    <property type="match status" value="1"/>
</dbReference>
<dbReference type="SUPFAM" id="SSF56672">
    <property type="entry name" value="DNA/RNA polymerases"/>
    <property type="match status" value="1"/>
</dbReference>
<evidence type="ECO:0000313" key="2">
    <source>
        <dbReference type="Proteomes" id="UP000026915"/>
    </source>
</evidence>
<dbReference type="Proteomes" id="UP000026915">
    <property type="component" value="Chromosome 1"/>
</dbReference>
<dbReference type="AlphaFoldDB" id="A0A061DZC0"/>
<dbReference type="Gramene" id="EOX95368">
    <property type="protein sequence ID" value="EOX95368"/>
    <property type="gene ID" value="TCM_004882"/>
</dbReference>
<dbReference type="InParanoid" id="A0A061DZC0"/>
<keyword evidence="2" id="KW-1185">Reference proteome</keyword>